<dbReference type="GO" id="GO:0005737">
    <property type="term" value="C:cytoplasm"/>
    <property type="evidence" value="ECO:0007669"/>
    <property type="project" value="TreeGrafter"/>
</dbReference>
<dbReference type="InterPro" id="IPR013320">
    <property type="entry name" value="ConA-like_dom_sf"/>
</dbReference>
<dbReference type="EMBL" id="SPHZ02000007">
    <property type="protein sequence ID" value="KAF0906844.1"/>
    <property type="molecule type" value="Genomic_DNA"/>
</dbReference>
<evidence type="ECO:0000259" key="4">
    <source>
        <dbReference type="Pfam" id="PF00622"/>
    </source>
</evidence>
<dbReference type="PANTHER" id="PTHR13363:SF5">
    <property type="entry name" value="E3 UBIQUITIN-PROTEIN LIGASE RNF123"/>
    <property type="match status" value="1"/>
</dbReference>
<name>A0A6G1D3Z6_9ORYZ</name>
<dbReference type="Proteomes" id="UP000479710">
    <property type="component" value="Unassembled WGS sequence"/>
</dbReference>
<dbReference type="GO" id="GO:0008270">
    <property type="term" value="F:zinc ion binding"/>
    <property type="evidence" value="ECO:0007669"/>
    <property type="project" value="UniProtKB-KW"/>
</dbReference>
<dbReference type="Pfam" id="PF00622">
    <property type="entry name" value="SPRY"/>
    <property type="match status" value="1"/>
</dbReference>
<dbReference type="InterPro" id="IPR045737">
    <property type="entry name" value="RKP_N"/>
</dbReference>
<gene>
    <name evidence="6" type="ORF">E2562_013239</name>
</gene>
<dbReference type="InterPro" id="IPR003877">
    <property type="entry name" value="SPRY_dom"/>
</dbReference>
<evidence type="ECO:0000256" key="2">
    <source>
        <dbReference type="ARBA" id="ARBA00022771"/>
    </source>
</evidence>
<dbReference type="Pfam" id="PF19322">
    <property type="entry name" value="RKP_N"/>
    <property type="match status" value="1"/>
</dbReference>
<keyword evidence="3" id="KW-0862">Zinc</keyword>
<reference evidence="6 7" key="1">
    <citation type="submission" date="2019-11" db="EMBL/GenBank/DDBJ databases">
        <title>Whole genome sequence of Oryza granulata.</title>
        <authorList>
            <person name="Li W."/>
        </authorList>
    </citation>
    <scope>NUCLEOTIDE SEQUENCE [LARGE SCALE GENOMIC DNA]</scope>
    <source>
        <strain evidence="7">cv. Menghai</strain>
        <tissue evidence="6">Leaf</tissue>
    </source>
</reference>
<dbReference type="PANTHER" id="PTHR13363">
    <property type="entry name" value="RING FINGER AND SRY DOMAIN-CONTAINING"/>
    <property type="match status" value="1"/>
</dbReference>
<accession>A0A6G1D3Z6</accession>
<dbReference type="GO" id="GO:0051603">
    <property type="term" value="P:proteolysis involved in protein catabolic process"/>
    <property type="evidence" value="ECO:0007669"/>
    <property type="project" value="TreeGrafter"/>
</dbReference>
<dbReference type="Gene3D" id="2.60.120.920">
    <property type="match status" value="1"/>
</dbReference>
<keyword evidence="7" id="KW-1185">Reference proteome</keyword>
<keyword evidence="2" id="KW-0863">Zinc-finger</keyword>
<comment type="caution">
    <text evidence="6">The sequence shown here is derived from an EMBL/GenBank/DDBJ whole genome shotgun (WGS) entry which is preliminary data.</text>
</comment>
<feature type="domain" description="SPRY" evidence="4">
    <location>
        <begin position="75"/>
        <end position="131"/>
    </location>
</feature>
<evidence type="ECO:0000259" key="5">
    <source>
        <dbReference type="Pfam" id="PF19322"/>
    </source>
</evidence>
<dbReference type="OrthoDB" id="258495at2759"/>
<dbReference type="InterPro" id="IPR045129">
    <property type="entry name" value="RNF123/RKP/RSPRY1"/>
</dbReference>
<proteinExistence type="predicted"/>
<evidence type="ECO:0000313" key="6">
    <source>
        <dbReference type="EMBL" id="KAF0906844.1"/>
    </source>
</evidence>
<organism evidence="6 7">
    <name type="scientific">Oryza meyeriana var. granulata</name>
    <dbReference type="NCBI Taxonomy" id="110450"/>
    <lineage>
        <taxon>Eukaryota</taxon>
        <taxon>Viridiplantae</taxon>
        <taxon>Streptophyta</taxon>
        <taxon>Embryophyta</taxon>
        <taxon>Tracheophyta</taxon>
        <taxon>Spermatophyta</taxon>
        <taxon>Magnoliopsida</taxon>
        <taxon>Liliopsida</taxon>
        <taxon>Poales</taxon>
        <taxon>Poaceae</taxon>
        <taxon>BOP clade</taxon>
        <taxon>Oryzoideae</taxon>
        <taxon>Oryzeae</taxon>
        <taxon>Oryzinae</taxon>
        <taxon>Oryza</taxon>
        <taxon>Oryza meyeriana</taxon>
    </lineage>
</organism>
<feature type="domain" description="E3 ubiquitin-protein ligase RKP N-terminal" evidence="5">
    <location>
        <begin position="2"/>
        <end position="64"/>
    </location>
</feature>
<dbReference type="InterPro" id="IPR043136">
    <property type="entry name" value="B30.2/SPRY_sf"/>
</dbReference>
<dbReference type="SUPFAM" id="SSF49899">
    <property type="entry name" value="Concanavalin A-like lectins/glucanases"/>
    <property type="match status" value="1"/>
</dbReference>
<dbReference type="GO" id="GO:0004842">
    <property type="term" value="F:ubiquitin-protein transferase activity"/>
    <property type="evidence" value="ECO:0007669"/>
    <property type="project" value="InterPro"/>
</dbReference>
<evidence type="ECO:0000313" key="7">
    <source>
        <dbReference type="Proteomes" id="UP000479710"/>
    </source>
</evidence>
<dbReference type="AlphaFoldDB" id="A0A6G1D3Z6"/>
<evidence type="ECO:0000256" key="3">
    <source>
        <dbReference type="ARBA" id="ARBA00022833"/>
    </source>
</evidence>
<keyword evidence="1" id="KW-0479">Metal-binding</keyword>
<evidence type="ECO:0000256" key="1">
    <source>
        <dbReference type="ARBA" id="ARBA00022723"/>
    </source>
</evidence>
<sequence length="132" mass="14726">MLRNQARKFDPGCAKDRRKYDDGVLIADKGARQTKVVLDYASICGKFKSIWGPLLVESSASFSSARVNACVRNGKWMYEVTLETSGVQQVGWATLLCPFTDQKGVGHADDSYAFDGRRVTKWNNDPKPYGQL</sequence>
<protein>
    <submittedName>
        <fullName evidence="6">Uncharacterized protein</fullName>
    </submittedName>
</protein>